<dbReference type="Proteomes" id="UP000186079">
    <property type="component" value="Unassembled WGS sequence"/>
</dbReference>
<protein>
    <submittedName>
        <fullName evidence="2">Uncharacterized protein</fullName>
    </submittedName>
</protein>
<feature type="compositionally biased region" description="Low complexity" evidence="1">
    <location>
        <begin position="36"/>
        <end position="94"/>
    </location>
</feature>
<accession>A0A1N6UDF8</accession>
<feature type="region of interest" description="Disordered" evidence="1">
    <location>
        <begin position="32"/>
        <end position="94"/>
    </location>
</feature>
<evidence type="ECO:0000256" key="1">
    <source>
        <dbReference type="SAM" id="MobiDB-lite"/>
    </source>
</evidence>
<dbReference type="EMBL" id="FTMC01000008">
    <property type="protein sequence ID" value="SIQ63620.1"/>
    <property type="molecule type" value="Genomic_DNA"/>
</dbReference>
<name>A0A1N6UDF8_9PSED</name>
<proteinExistence type="predicted"/>
<dbReference type="RefSeq" id="WP_052199797.1">
    <property type="nucleotide sequence ID" value="NZ_FTMC01000008.1"/>
</dbReference>
<sequence>MKSLKFSFTSLALAGLLVGTTGYVDDAEAARKRMSAKPAPAAQAKPATRYGSSPAAQAKPAAPAQNAAPAAAMAPARTTGTAPAAAQAAPQSAGSGFMGSMAGAVAGSVIGGAVVNTLFADDAVAEEAPVAEAVPAQTEAVAQ</sequence>
<gene>
    <name evidence="2" type="ORF">SAMN05421672_108112</name>
</gene>
<evidence type="ECO:0000313" key="2">
    <source>
        <dbReference type="EMBL" id="SIQ63620.1"/>
    </source>
</evidence>
<organism evidence="2 3">
    <name type="scientific">Pseudomonas flexibilis</name>
    <dbReference type="NCBI Taxonomy" id="706570"/>
    <lineage>
        <taxon>Bacteria</taxon>
        <taxon>Pseudomonadati</taxon>
        <taxon>Pseudomonadota</taxon>
        <taxon>Gammaproteobacteria</taxon>
        <taxon>Pseudomonadales</taxon>
        <taxon>Pseudomonadaceae</taxon>
        <taxon>Pseudomonas</taxon>
    </lineage>
</organism>
<evidence type="ECO:0000313" key="3">
    <source>
        <dbReference type="Proteomes" id="UP000186079"/>
    </source>
</evidence>
<dbReference type="AlphaFoldDB" id="A0A1N6UDF8"/>
<reference evidence="2 3" key="1">
    <citation type="submission" date="2017-01" db="EMBL/GenBank/DDBJ databases">
        <authorList>
            <person name="Mah S.A."/>
            <person name="Swanson W.J."/>
            <person name="Moy G.W."/>
            <person name="Vacquier V.D."/>
        </authorList>
    </citation>
    <scope>NUCLEOTIDE SEQUENCE [LARGE SCALE GENOMIC DNA]</scope>
    <source>
        <strain evidence="2 3">ATCC 29606</strain>
    </source>
</reference>